<reference evidence="14 15" key="1">
    <citation type="submission" date="2024-12" db="EMBL/GenBank/DDBJ databases">
        <title>The unique morphological basis and parallel evolutionary history of personate flowers in Penstemon.</title>
        <authorList>
            <person name="Depatie T.H."/>
            <person name="Wessinger C.A."/>
        </authorList>
    </citation>
    <scope>NUCLEOTIDE SEQUENCE [LARGE SCALE GENOMIC DNA]</scope>
    <source>
        <strain evidence="14">WTNN_2</strain>
        <tissue evidence="14">Leaf</tissue>
    </source>
</reference>
<evidence type="ECO:0000256" key="8">
    <source>
        <dbReference type="ARBA" id="ARBA00024360"/>
    </source>
</evidence>
<dbReference type="GO" id="GO:0005789">
    <property type="term" value="C:endoplasmic reticulum membrane"/>
    <property type="evidence" value="ECO:0007669"/>
    <property type="project" value="UniProtKB-SubCell"/>
</dbReference>
<dbReference type="PANTHER" id="PTHR31650:SF1">
    <property type="entry name" value="WAX ESTER SYNTHASE_DIACYLGLYCEROL ACYLTRANSFERASE 4-RELATED"/>
    <property type="match status" value="1"/>
</dbReference>
<comment type="catalytic activity">
    <reaction evidence="9">
        <text>a long chain fatty alcohol + a fatty acyl-CoA = a long-chain alcohol wax ester + CoA</text>
        <dbReference type="Rhea" id="RHEA:38443"/>
        <dbReference type="ChEBI" id="CHEBI:17135"/>
        <dbReference type="ChEBI" id="CHEBI:57287"/>
        <dbReference type="ChEBI" id="CHEBI:77636"/>
        <dbReference type="ChEBI" id="CHEBI:235323"/>
        <dbReference type="EC" id="2.3.1.75"/>
    </reaction>
</comment>
<accession>A0ABD3TFZ6</accession>
<evidence type="ECO:0000313" key="14">
    <source>
        <dbReference type="EMBL" id="KAL3835113.1"/>
    </source>
</evidence>
<dbReference type="SUPFAM" id="SSF52777">
    <property type="entry name" value="CoA-dependent acyltransferases"/>
    <property type="match status" value="1"/>
</dbReference>
<dbReference type="InterPro" id="IPR004255">
    <property type="entry name" value="O-acyltransferase_WSD1_N"/>
</dbReference>
<organism evidence="14 15">
    <name type="scientific">Penstemon smallii</name>
    <dbReference type="NCBI Taxonomy" id="265156"/>
    <lineage>
        <taxon>Eukaryota</taxon>
        <taxon>Viridiplantae</taxon>
        <taxon>Streptophyta</taxon>
        <taxon>Embryophyta</taxon>
        <taxon>Tracheophyta</taxon>
        <taxon>Spermatophyta</taxon>
        <taxon>Magnoliopsida</taxon>
        <taxon>eudicotyledons</taxon>
        <taxon>Gunneridae</taxon>
        <taxon>Pentapetalae</taxon>
        <taxon>asterids</taxon>
        <taxon>lamiids</taxon>
        <taxon>Lamiales</taxon>
        <taxon>Plantaginaceae</taxon>
        <taxon>Cheloneae</taxon>
        <taxon>Penstemon</taxon>
    </lineage>
</organism>
<evidence type="ECO:0008006" key="16">
    <source>
        <dbReference type="Google" id="ProtNLM"/>
    </source>
</evidence>
<evidence type="ECO:0000256" key="7">
    <source>
        <dbReference type="ARBA" id="ARBA00023315"/>
    </source>
</evidence>
<evidence type="ECO:0000256" key="9">
    <source>
        <dbReference type="ARBA" id="ARBA00047604"/>
    </source>
</evidence>
<gene>
    <name evidence="14" type="ORF">ACJIZ3_009849</name>
</gene>
<evidence type="ECO:0000256" key="1">
    <source>
        <dbReference type="ARBA" id="ARBA00004162"/>
    </source>
</evidence>
<evidence type="ECO:0000259" key="13">
    <source>
        <dbReference type="Pfam" id="PF06974"/>
    </source>
</evidence>
<evidence type="ECO:0000256" key="3">
    <source>
        <dbReference type="ARBA" id="ARBA00004771"/>
    </source>
</evidence>
<dbReference type="GO" id="GO:0005886">
    <property type="term" value="C:plasma membrane"/>
    <property type="evidence" value="ECO:0007669"/>
    <property type="project" value="UniProtKB-SubCell"/>
</dbReference>
<feature type="domain" description="O-acyltransferase WSD1-like N-terminal" evidence="12">
    <location>
        <begin position="19"/>
        <end position="265"/>
    </location>
</feature>
<evidence type="ECO:0000256" key="11">
    <source>
        <dbReference type="SAM" id="Phobius"/>
    </source>
</evidence>
<keyword evidence="5" id="KW-0808">Transferase</keyword>
<keyword evidence="11" id="KW-0812">Transmembrane</keyword>
<keyword evidence="11" id="KW-1133">Transmembrane helix</keyword>
<keyword evidence="7" id="KW-0012">Acyltransferase</keyword>
<dbReference type="Proteomes" id="UP001634393">
    <property type="component" value="Unassembled WGS sequence"/>
</dbReference>
<dbReference type="GO" id="GO:0004144">
    <property type="term" value="F:diacylglycerol O-acyltransferase activity"/>
    <property type="evidence" value="ECO:0007669"/>
    <property type="project" value="UniProtKB-EC"/>
</dbReference>
<dbReference type="GO" id="GO:0047196">
    <property type="term" value="F:long-chain-alcohol O-fatty-acyltransferase activity"/>
    <property type="evidence" value="ECO:0007669"/>
    <property type="project" value="UniProtKB-EC"/>
</dbReference>
<evidence type="ECO:0000256" key="6">
    <source>
        <dbReference type="ARBA" id="ARBA00022824"/>
    </source>
</evidence>
<comment type="pathway">
    <text evidence="4">Lipid metabolism.</text>
</comment>
<dbReference type="InterPro" id="IPR023213">
    <property type="entry name" value="CAT-like_dom_sf"/>
</dbReference>
<dbReference type="AlphaFoldDB" id="A0ABD3TFZ6"/>
<dbReference type="EMBL" id="JBJXBP010000004">
    <property type="protein sequence ID" value="KAL3835113.1"/>
    <property type="molecule type" value="Genomic_DNA"/>
</dbReference>
<dbReference type="InterPro" id="IPR009721">
    <property type="entry name" value="O-acyltransferase_WSD1_C"/>
</dbReference>
<keyword evidence="11" id="KW-0472">Membrane</keyword>
<feature type="transmembrane region" description="Helical" evidence="11">
    <location>
        <begin position="192"/>
        <end position="220"/>
    </location>
</feature>
<comment type="similarity">
    <text evidence="8">In the N-terminal section; belongs to the long-chain O-acyltransferase family.</text>
</comment>
<evidence type="ECO:0000259" key="12">
    <source>
        <dbReference type="Pfam" id="PF03007"/>
    </source>
</evidence>
<evidence type="ECO:0000313" key="15">
    <source>
        <dbReference type="Proteomes" id="UP001634393"/>
    </source>
</evidence>
<keyword evidence="6" id="KW-0256">Endoplasmic reticulum</keyword>
<evidence type="ECO:0000256" key="4">
    <source>
        <dbReference type="ARBA" id="ARBA00005189"/>
    </source>
</evidence>
<comment type="catalytic activity">
    <reaction evidence="10">
        <text>an acyl-CoA + a 1,2-diacyl-sn-glycerol = a triacyl-sn-glycerol + CoA</text>
        <dbReference type="Rhea" id="RHEA:10868"/>
        <dbReference type="ChEBI" id="CHEBI:17815"/>
        <dbReference type="ChEBI" id="CHEBI:57287"/>
        <dbReference type="ChEBI" id="CHEBI:58342"/>
        <dbReference type="ChEBI" id="CHEBI:64615"/>
        <dbReference type="EC" id="2.3.1.20"/>
    </reaction>
</comment>
<dbReference type="Pfam" id="PF03007">
    <property type="entry name" value="WS_DGAT_cat"/>
    <property type="match status" value="1"/>
</dbReference>
<dbReference type="PANTHER" id="PTHR31650">
    <property type="entry name" value="O-ACYLTRANSFERASE (WSD1-LIKE) FAMILY PROTEIN"/>
    <property type="match status" value="1"/>
</dbReference>
<keyword evidence="15" id="KW-1185">Reference proteome</keyword>
<evidence type="ECO:0000256" key="10">
    <source>
        <dbReference type="ARBA" id="ARBA00048109"/>
    </source>
</evidence>
<evidence type="ECO:0000256" key="2">
    <source>
        <dbReference type="ARBA" id="ARBA00004586"/>
    </source>
</evidence>
<comment type="pathway">
    <text evidence="3">Glycerolipid metabolism; triacylglycerol biosynthesis.</text>
</comment>
<sequence>MTTSLGEEPASPTARLMHAPSFNLHILAFLGFTTPIDVNVFKNGFQQTLLKHPRFSSVLVVDGKNCNKMSWKRINADINNHVLIPSLDPNIDLSPDKFVEDYASRLSTIPMDLTKPLWELHILNLQTSDANSTAIFKFHHSMGDGVSLISILLACSKQTLDPQSFPTIPFKKQKFINAHDHLLTRSSYIKNLLFFVWLKIVIIFNTLIHATCFIATILFLKDTQTPIKGSMKVEHSPKRFVHRIVSLDDIKLVKTAMNVSINDVVLGVTQAGISQYLNGRYEKVEREKGSVGIAKKSNKYLPRNLFLRAAIFVNLRPTAPIQDLGELMEKEYNNSSNEIMWGWGNILGMVLLPLTAINLQDDPLTYVRKSKATMDQKKRSLEAKLVNVVIKMIVKLLGIKGAAALTRAVLGKITVIFSNVVGPREEITLNGHPLCYLAPTGYGVGIPQALVIHYQSYANKLIISIAVDENVIPDPHQFCDVLEDSLKNIKDAVIKSGLALHVDAGLSQLINCNGSV</sequence>
<dbReference type="InterPro" id="IPR045034">
    <property type="entry name" value="O-acyltransferase_WSD1-like"/>
</dbReference>
<comment type="caution">
    <text evidence="14">The sequence shown here is derived from an EMBL/GenBank/DDBJ whole genome shotgun (WGS) entry which is preliminary data.</text>
</comment>
<feature type="domain" description="O-acyltransferase WSD1 C-terminal" evidence="13">
    <location>
        <begin position="343"/>
        <end position="490"/>
    </location>
</feature>
<dbReference type="Pfam" id="PF06974">
    <property type="entry name" value="WS_DGAT_C"/>
    <property type="match status" value="1"/>
</dbReference>
<dbReference type="Gene3D" id="3.30.559.10">
    <property type="entry name" value="Chloramphenicol acetyltransferase-like domain"/>
    <property type="match status" value="1"/>
</dbReference>
<evidence type="ECO:0000256" key="5">
    <source>
        <dbReference type="ARBA" id="ARBA00022679"/>
    </source>
</evidence>
<proteinExistence type="inferred from homology"/>
<name>A0ABD3TFZ6_9LAMI</name>
<comment type="subcellular location">
    <subcellularLocation>
        <location evidence="1">Cell membrane</location>
        <topology evidence="1">Single-pass membrane protein</topology>
    </subcellularLocation>
    <subcellularLocation>
        <location evidence="2">Endoplasmic reticulum membrane</location>
    </subcellularLocation>
</comment>
<protein>
    <recommendedName>
        <fullName evidence="16">Diacylglycerol O-acyltransferase</fullName>
    </recommendedName>
</protein>